<evidence type="ECO:0000313" key="2">
    <source>
        <dbReference type="EMBL" id="CAB4924823.1"/>
    </source>
</evidence>
<organism evidence="2">
    <name type="scientific">freshwater metagenome</name>
    <dbReference type="NCBI Taxonomy" id="449393"/>
    <lineage>
        <taxon>unclassified sequences</taxon>
        <taxon>metagenomes</taxon>
        <taxon>ecological metagenomes</taxon>
    </lineage>
</organism>
<dbReference type="EMBL" id="CAFBMK010000126">
    <property type="protein sequence ID" value="CAB4924823.1"/>
    <property type="molecule type" value="Genomic_DNA"/>
</dbReference>
<reference evidence="2" key="1">
    <citation type="submission" date="2020-05" db="EMBL/GenBank/DDBJ databases">
        <authorList>
            <person name="Chiriac C."/>
            <person name="Salcher M."/>
            <person name="Ghai R."/>
            <person name="Kavagutti S V."/>
        </authorList>
    </citation>
    <scope>NUCLEOTIDE SEQUENCE</scope>
</reference>
<sequence length="91" mass="9862">MTDYAGAMPGPLETRKDMVQEAVESGATHVGRIATIVTGAVRDVARELGSFATDVFEMREASNRALKEHAADEQDRADRHAAHRAPEDEAV</sequence>
<name>A0A6J7I235_9ZZZZ</name>
<gene>
    <name evidence="2" type="ORF">UFOPK3564_02043</name>
</gene>
<protein>
    <submittedName>
        <fullName evidence="2">Unannotated protein</fullName>
    </submittedName>
</protein>
<evidence type="ECO:0000256" key="1">
    <source>
        <dbReference type="SAM" id="MobiDB-lite"/>
    </source>
</evidence>
<proteinExistence type="predicted"/>
<feature type="region of interest" description="Disordered" evidence="1">
    <location>
        <begin position="65"/>
        <end position="91"/>
    </location>
</feature>
<dbReference type="AlphaFoldDB" id="A0A6J7I235"/>
<accession>A0A6J7I235</accession>